<dbReference type="Pfam" id="PF05684">
    <property type="entry name" value="DUF819"/>
    <property type="match status" value="1"/>
</dbReference>
<keyword evidence="1" id="KW-0812">Transmembrane</keyword>
<keyword evidence="1" id="KW-1133">Transmembrane helix</keyword>
<protein>
    <recommendedName>
        <fullName evidence="4">DUF819 domain-containing protein</fullName>
    </recommendedName>
</protein>
<feature type="transmembrane region" description="Helical" evidence="1">
    <location>
        <begin position="344"/>
        <end position="374"/>
    </location>
</feature>
<feature type="transmembrane region" description="Helical" evidence="1">
    <location>
        <begin position="30"/>
        <end position="53"/>
    </location>
</feature>
<evidence type="ECO:0008006" key="4">
    <source>
        <dbReference type="Google" id="ProtNLM"/>
    </source>
</evidence>
<dbReference type="EMBL" id="CP002205">
    <property type="protein sequence ID" value="ADN08461.1"/>
    <property type="molecule type" value="Genomic_DNA"/>
</dbReference>
<reference evidence="3" key="1">
    <citation type="journal article" date="2010" name="Stand. Genomic Sci.">
        <title>Complete genome sequence of Sulfurimonas autotrophica type strain (OK10).</title>
        <authorList>
            <person name="Sikorski J."/>
            <person name="Munk C."/>
            <person name="Lapidus A."/>
            <person name="Djao O."/>
            <person name="Lucas S."/>
            <person name="Glavina Del Rio T."/>
            <person name="Nolan M."/>
            <person name="Tice H."/>
            <person name="Han C."/>
            <person name="Cheng J."/>
            <person name="Tapia R."/>
            <person name="Goodwin L."/>
            <person name="Pitluck S."/>
            <person name="Liolios K."/>
            <person name="Ivanova N."/>
            <person name="Mavromatis K."/>
            <person name="Mikhailova N."/>
            <person name="Pati A."/>
            <person name="Sims D."/>
            <person name="Meincke L."/>
            <person name="Brettin T."/>
            <person name="Detter J."/>
            <person name="Chen A."/>
            <person name="Palaniappan K."/>
            <person name="Land M."/>
            <person name="Hauser L."/>
            <person name="Chang Y."/>
            <person name="Jeffries C."/>
            <person name="Rohde M."/>
            <person name="Lang E."/>
            <person name="Spring S."/>
            <person name="Goker M."/>
            <person name="Woyke T."/>
            <person name="Bristow J."/>
            <person name="Eisen J."/>
            <person name="Markowitz V."/>
            <person name="Hugenholtz P."/>
            <person name="Kyrpides N."/>
            <person name="Klenk H."/>
        </authorList>
    </citation>
    <scope>NUCLEOTIDE SEQUENCE [LARGE SCALE GENOMIC DNA]</scope>
    <source>
        <strain evidence="3">ATCC BAA-671 / DSM 16294 / JCM 11897 / OK10</strain>
    </source>
</reference>
<dbReference type="OrthoDB" id="653763at2"/>
<keyword evidence="3" id="KW-1185">Reference proteome</keyword>
<keyword evidence="1" id="KW-0472">Membrane</keyword>
<feature type="transmembrane region" description="Helical" evidence="1">
    <location>
        <begin position="209"/>
        <end position="226"/>
    </location>
</feature>
<dbReference type="RefSeq" id="WP_013326217.1">
    <property type="nucleotide sequence ID" value="NC_014506.1"/>
</dbReference>
<proteinExistence type="predicted"/>
<accession>E0UUU9</accession>
<name>E0UUU9_SULAO</name>
<feature type="transmembrane region" description="Helical" evidence="1">
    <location>
        <begin position="153"/>
        <end position="178"/>
    </location>
</feature>
<dbReference type="InterPro" id="IPR008537">
    <property type="entry name" value="DUF819"/>
</dbReference>
<feature type="transmembrane region" description="Helical" evidence="1">
    <location>
        <begin position="94"/>
        <end position="116"/>
    </location>
</feature>
<feature type="transmembrane region" description="Helical" evidence="1">
    <location>
        <begin position="317"/>
        <end position="338"/>
    </location>
</feature>
<dbReference type="PANTHER" id="PTHR34289">
    <property type="entry name" value="PROTEIN, PUTATIVE (DUF819)-RELATED"/>
    <property type="match status" value="1"/>
</dbReference>
<evidence type="ECO:0000256" key="1">
    <source>
        <dbReference type="SAM" id="Phobius"/>
    </source>
</evidence>
<dbReference type="AlphaFoldDB" id="E0UUU9"/>
<feature type="transmembrane region" description="Helical" evidence="1">
    <location>
        <begin position="288"/>
        <end position="310"/>
    </location>
</feature>
<dbReference type="HOGENOM" id="CLU_034724_1_1_7"/>
<gene>
    <name evidence="2" type="ordered locus">Saut_0412</name>
</gene>
<feature type="transmembrane region" description="Helical" evidence="1">
    <location>
        <begin position="264"/>
        <end position="282"/>
    </location>
</feature>
<dbReference type="eggNOG" id="COG5505">
    <property type="taxonomic scope" value="Bacteria"/>
</dbReference>
<dbReference type="Proteomes" id="UP000007803">
    <property type="component" value="Chromosome"/>
</dbReference>
<feature type="transmembrane region" description="Helical" evidence="1">
    <location>
        <begin position="232"/>
        <end position="252"/>
    </location>
</feature>
<evidence type="ECO:0000313" key="3">
    <source>
        <dbReference type="Proteomes" id="UP000007803"/>
    </source>
</evidence>
<organism evidence="2 3">
    <name type="scientific">Sulfurimonas autotrophica (strain ATCC BAA-671 / DSM 16294 / JCM 11897 / OK10)</name>
    <dbReference type="NCBI Taxonomy" id="563040"/>
    <lineage>
        <taxon>Bacteria</taxon>
        <taxon>Pseudomonadati</taxon>
        <taxon>Campylobacterota</taxon>
        <taxon>Epsilonproteobacteria</taxon>
        <taxon>Campylobacterales</taxon>
        <taxon>Sulfurimonadaceae</taxon>
        <taxon>Sulfurimonas</taxon>
    </lineage>
</organism>
<dbReference type="PANTHER" id="PTHR34289:SF8">
    <property type="entry name" value="DUF819 DOMAIN-CONTAINING PROTEIN"/>
    <property type="match status" value="1"/>
</dbReference>
<dbReference type="STRING" id="563040.Saut_0412"/>
<feature type="transmembrane region" description="Helical" evidence="1">
    <location>
        <begin position="7"/>
        <end position="24"/>
    </location>
</feature>
<feature type="transmembrane region" description="Helical" evidence="1">
    <location>
        <begin position="123"/>
        <end position="147"/>
    </location>
</feature>
<evidence type="ECO:0000313" key="2">
    <source>
        <dbReference type="EMBL" id="ADN08461.1"/>
    </source>
</evidence>
<sequence length="382" mass="41300">MIDSPLVYLFTLALLVAAVSFLQIKTKWKFFSYVPVVVLIYALAMLLASLGVFEQNKEITTIYKLTKTNLLPAMLFLMLLEVDFKHFFKLGKSLLIAYSLAALSIAFSFIIVAYIFDFNKETAAAFGALAGSWMGGTANMIAVGSALHVSEDAFAYALVVDSVNYTLWVMLLLFLVPFAKFFNRFTKSEEKLAYLDKIGCACSMGAKRYWLLIVLALGASLLSQLVASKLVILNTTTSIVLFSTLLGVIGSFTKLRFINGSSEVATTMLYILIALIGSRAVIENFNGLGMYVLAGFVILLIHALIMLAGAKIFKLDLFSISVASLANIGGVASAPILAATYNKALVSIGVLMAIMGYLIGTFGGLLVGSVLLYFTTASGNFF</sequence>
<dbReference type="KEGG" id="sua:Saut_0412"/>